<keyword evidence="4" id="KW-1185">Reference proteome</keyword>
<accession>A0ABV5W0L9</accession>
<keyword evidence="1" id="KW-1133">Transmembrane helix</keyword>
<dbReference type="EMBL" id="JBHMAG010000013">
    <property type="protein sequence ID" value="MFB9753967.1"/>
    <property type="molecule type" value="Genomic_DNA"/>
</dbReference>
<dbReference type="RefSeq" id="WP_344915347.1">
    <property type="nucleotide sequence ID" value="NZ_BAAAYO010000014.1"/>
</dbReference>
<evidence type="ECO:0000256" key="1">
    <source>
        <dbReference type="SAM" id="Phobius"/>
    </source>
</evidence>
<evidence type="ECO:0000259" key="2">
    <source>
        <dbReference type="Pfam" id="PF04892"/>
    </source>
</evidence>
<feature type="transmembrane region" description="Helical" evidence="1">
    <location>
        <begin position="147"/>
        <end position="166"/>
    </location>
</feature>
<organism evidence="3 4">
    <name type="scientific">Paenibacillus hodogayensis</name>
    <dbReference type="NCBI Taxonomy" id="279208"/>
    <lineage>
        <taxon>Bacteria</taxon>
        <taxon>Bacillati</taxon>
        <taxon>Bacillota</taxon>
        <taxon>Bacilli</taxon>
        <taxon>Bacillales</taxon>
        <taxon>Paenibacillaceae</taxon>
        <taxon>Paenibacillus</taxon>
    </lineage>
</organism>
<dbReference type="InterPro" id="IPR006976">
    <property type="entry name" value="VanZ-like"/>
</dbReference>
<evidence type="ECO:0000313" key="3">
    <source>
        <dbReference type="EMBL" id="MFB9753967.1"/>
    </source>
</evidence>
<keyword evidence="1" id="KW-0812">Transmembrane</keyword>
<gene>
    <name evidence="3" type="ORF">ACFFNY_20550</name>
</gene>
<comment type="caution">
    <text evidence="3">The sequence shown here is derived from an EMBL/GenBank/DDBJ whole genome shotgun (WGS) entry which is preliminary data.</text>
</comment>
<reference evidence="3 4" key="1">
    <citation type="submission" date="2024-09" db="EMBL/GenBank/DDBJ databases">
        <authorList>
            <person name="Sun Q."/>
            <person name="Mori K."/>
        </authorList>
    </citation>
    <scope>NUCLEOTIDE SEQUENCE [LARGE SCALE GENOMIC DNA]</scope>
    <source>
        <strain evidence="3 4">JCM 12520</strain>
    </source>
</reference>
<dbReference type="Proteomes" id="UP001589619">
    <property type="component" value="Unassembled WGS sequence"/>
</dbReference>
<name>A0ABV5W0L9_9BACL</name>
<feature type="transmembrane region" description="Helical" evidence="1">
    <location>
        <begin position="9"/>
        <end position="29"/>
    </location>
</feature>
<evidence type="ECO:0000313" key="4">
    <source>
        <dbReference type="Proteomes" id="UP001589619"/>
    </source>
</evidence>
<protein>
    <submittedName>
        <fullName evidence="3">VanZ family protein</fullName>
    </submittedName>
</protein>
<proteinExistence type="predicted"/>
<feature type="domain" description="VanZ-like" evidence="2">
    <location>
        <begin position="12"/>
        <end position="135"/>
    </location>
</feature>
<keyword evidence="1" id="KW-0472">Membrane</keyword>
<dbReference type="Pfam" id="PF04892">
    <property type="entry name" value="VanZ"/>
    <property type="match status" value="1"/>
</dbReference>
<dbReference type="InterPro" id="IPR008979">
    <property type="entry name" value="Galactose-bd-like_sf"/>
</dbReference>
<feature type="transmembrane region" description="Helical" evidence="1">
    <location>
        <begin position="61"/>
        <end position="83"/>
    </location>
</feature>
<dbReference type="Gene3D" id="2.60.120.1060">
    <property type="entry name" value="NPCBM/NEW2 domain"/>
    <property type="match status" value="1"/>
</dbReference>
<feature type="transmembrane region" description="Helical" evidence="1">
    <location>
        <begin position="118"/>
        <end position="135"/>
    </location>
</feature>
<sequence>MYQGKLRKITLILLALYTILTFYFMYIGFNRASFLQNASMRYSLIPEGIPLHFPMGKDFRLWFFELGNFVAFIPFGMVIPLLYRCQFIRFITLFVLSITILEIVQMLSRLGSFDIDDIIINTLGAAVGFWAQRLVRRDRDKCKGIYRIVLTAIVLSIGVIAIVGGINDYLEKGGGEVVALNELALKDGSVLWDETLLSFTSTRKKVEPQINVYSRKNTRTNEFTYLLNGKYTRIAGNAAIPDDVINSASNERSDIMFIADGNEIYSLGLSANSESNQLTFQIPLNGANELTIKLRNDDPNPTTNVVMWDITLTEVNKGQMIINRIKEKARSLF</sequence>
<feature type="transmembrane region" description="Helical" evidence="1">
    <location>
        <begin position="90"/>
        <end position="112"/>
    </location>
</feature>
<dbReference type="SUPFAM" id="SSF49785">
    <property type="entry name" value="Galactose-binding domain-like"/>
    <property type="match status" value="1"/>
</dbReference>
<dbReference type="InterPro" id="IPR038637">
    <property type="entry name" value="NPCBM_sf"/>
</dbReference>